<evidence type="ECO:0000256" key="1">
    <source>
        <dbReference type="SAM" id="Phobius"/>
    </source>
</evidence>
<comment type="caution">
    <text evidence="2">The sequence shown here is derived from an EMBL/GenBank/DDBJ whole genome shotgun (WGS) entry which is preliminary data.</text>
</comment>
<proteinExistence type="predicted"/>
<feature type="transmembrane region" description="Helical" evidence="1">
    <location>
        <begin position="47"/>
        <end position="71"/>
    </location>
</feature>
<protein>
    <submittedName>
        <fullName evidence="2">Uncharacterized protein</fullName>
    </submittedName>
</protein>
<keyword evidence="1" id="KW-1133">Transmembrane helix</keyword>
<dbReference type="AlphaFoldDB" id="A0A8T0E657"/>
<name>A0A8T0E657_ARGBR</name>
<keyword evidence="3" id="KW-1185">Reference proteome</keyword>
<sequence length="77" mass="8866">MFLRQHLFEVKSSADEGKKNFALGRYTDQKNGKNIHNIDDNDNETSIWMYAMISVGSAFVLFVIVTLYLMCHSAFDK</sequence>
<dbReference type="Proteomes" id="UP000807504">
    <property type="component" value="Unassembled WGS sequence"/>
</dbReference>
<keyword evidence="1" id="KW-0472">Membrane</keyword>
<reference evidence="2" key="2">
    <citation type="submission" date="2020-06" db="EMBL/GenBank/DDBJ databases">
        <authorList>
            <person name="Sheffer M."/>
        </authorList>
    </citation>
    <scope>NUCLEOTIDE SEQUENCE</scope>
</reference>
<evidence type="ECO:0000313" key="2">
    <source>
        <dbReference type="EMBL" id="KAF8764704.1"/>
    </source>
</evidence>
<organism evidence="2 3">
    <name type="scientific">Argiope bruennichi</name>
    <name type="common">Wasp spider</name>
    <name type="synonym">Aranea bruennichi</name>
    <dbReference type="NCBI Taxonomy" id="94029"/>
    <lineage>
        <taxon>Eukaryota</taxon>
        <taxon>Metazoa</taxon>
        <taxon>Ecdysozoa</taxon>
        <taxon>Arthropoda</taxon>
        <taxon>Chelicerata</taxon>
        <taxon>Arachnida</taxon>
        <taxon>Araneae</taxon>
        <taxon>Araneomorphae</taxon>
        <taxon>Entelegynae</taxon>
        <taxon>Araneoidea</taxon>
        <taxon>Araneidae</taxon>
        <taxon>Argiope</taxon>
    </lineage>
</organism>
<gene>
    <name evidence="2" type="ORF">HNY73_022757</name>
</gene>
<accession>A0A8T0E657</accession>
<reference evidence="2" key="1">
    <citation type="journal article" date="2020" name="bioRxiv">
        <title>Chromosome-level reference genome of the European wasp spider Argiope bruennichi: a resource for studies on range expansion and evolutionary adaptation.</title>
        <authorList>
            <person name="Sheffer M.M."/>
            <person name="Hoppe A."/>
            <person name="Krehenwinkel H."/>
            <person name="Uhl G."/>
            <person name="Kuss A.W."/>
            <person name="Jensen L."/>
            <person name="Jensen C."/>
            <person name="Gillespie R.G."/>
            <person name="Hoff K.J."/>
            <person name="Prost S."/>
        </authorList>
    </citation>
    <scope>NUCLEOTIDE SEQUENCE</scope>
</reference>
<keyword evidence="1" id="KW-0812">Transmembrane</keyword>
<evidence type="ECO:0000313" key="3">
    <source>
        <dbReference type="Proteomes" id="UP000807504"/>
    </source>
</evidence>
<dbReference type="EMBL" id="JABXBU010002231">
    <property type="protein sequence ID" value="KAF8764704.1"/>
    <property type="molecule type" value="Genomic_DNA"/>
</dbReference>